<dbReference type="EMBL" id="CP016027">
    <property type="protein sequence ID" value="ANJ66643.1"/>
    <property type="molecule type" value="Genomic_DNA"/>
</dbReference>
<dbReference type="Proteomes" id="UP000078596">
    <property type="component" value="Chromosome"/>
</dbReference>
<evidence type="ECO:0000256" key="2">
    <source>
        <dbReference type="ARBA" id="ARBA00049402"/>
    </source>
</evidence>
<dbReference type="OrthoDB" id="9802824at2"/>
<comment type="catalytic activity">
    <reaction evidence="1">
        <text>GMP + diphosphate = guanine + 5-phospho-alpha-D-ribose 1-diphosphate</text>
        <dbReference type="Rhea" id="RHEA:25424"/>
        <dbReference type="ChEBI" id="CHEBI:16235"/>
        <dbReference type="ChEBI" id="CHEBI:33019"/>
        <dbReference type="ChEBI" id="CHEBI:58017"/>
        <dbReference type="ChEBI" id="CHEBI:58115"/>
        <dbReference type="EC" id="2.4.2.8"/>
    </reaction>
    <physiologicalReaction direction="right-to-left" evidence="1">
        <dbReference type="Rhea" id="RHEA:25426"/>
    </physiologicalReaction>
</comment>
<protein>
    <submittedName>
        <fullName evidence="4">Hypoxanthine-guanine phosphoribosyltransferase</fullName>
    </submittedName>
</protein>
<keyword evidence="4" id="KW-0328">Glycosyltransferase</keyword>
<dbReference type="SUPFAM" id="SSF53271">
    <property type="entry name" value="PRTase-like"/>
    <property type="match status" value="1"/>
</dbReference>
<gene>
    <name evidence="4" type="ORF">A9404_03955</name>
</gene>
<accession>A0A191ZFK0</accession>
<comment type="catalytic activity">
    <reaction evidence="2">
        <text>IMP + diphosphate = hypoxanthine + 5-phospho-alpha-D-ribose 1-diphosphate</text>
        <dbReference type="Rhea" id="RHEA:17973"/>
        <dbReference type="ChEBI" id="CHEBI:17368"/>
        <dbReference type="ChEBI" id="CHEBI:33019"/>
        <dbReference type="ChEBI" id="CHEBI:58017"/>
        <dbReference type="ChEBI" id="CHEBI:58053"/>
        <dbReference type="EC" id="2.4.2.8"/>
    </reaction>
    <physiologicalReaction direction="right-to-left" evidence="2">
        <dbReference type="Rhea" id="RHEA:17975"/>
    </physiologicalReaction>
</comment>
<reference evidence="4 5" key="1">
    <citation type="submission" date="2016-06" db="EMBL/GenBank/DDBJ databases">
        <title>Insight into the functional genes involving in sulfur oxidation in Pearl River water.</title>
        <authorList>
            <person name="Luo J."/>
            <person name="Tan X."/>
            <person name="Lin W."/>
        </authorList>
    </citation>
    <scope>NUCLEOTIDE SEQUENCE [LARGE SCALE GENOMIC DNA]</scope>
    <source>
        <strain evidence="4 5">LS2</strain>
    </source>
</reference>
<dbReference type="GO" id="GO:0046100">
    <property type="term" value="P:hypoxanthine metabolic process"/>
    <property type="evidence" value="ECO:0007669"/>
    <property type="project" value="TreeGrafter"/>
</dbReference>
<dbReference type="AlphaFoldDB" id="A0A191ZFK0"/>
<dbReference type="InterPro" id="IPR029057">
    <property type="entry name" value="PRTase-like"/>
</dbReference>
<evidence type="ECO:0000256" key="1">
    <source>
        <dbReference type="ARBA" id="ARBA00048811"/>
    </source>
</evidence>
<dbReference type="PANTHER" id="PTHR43340:SF1">
    <property type="entry name" value="HYPOXANTHINE PHOSPHORIBOSYLTRANSFERASE"/>
    <property type="match status" value="1"/>
</dbReference>
<dbReference type="NCBIfam" id="NF006605">
    <property type="entry name" value="PRK09162.1"/>
    <property type="match status" value="1"/>
</dbReference>
<dbReference type="PANTHER" id="PTHR43340">
    <property type="entry name" value="HYPOXANTHINE-GUANINE PHOSPHORIBOSYLTRANSFERASE"/>
    <property type="match status" value="1"/>
</dbReference>
<dbReference type="STRING" id="1860122.A9404_03955"/>
<evidence type="ECO:0000313" key="4">
    <source>
        <dbReference type="EMBL" id="ANJ66643.1"/>
    </source>
</evidence>
<keyword evidence="4" id="KW-0808">Transferase</keyword>
<dbReference type="KEGG" id="haz:A9404_03955"/>
<dbReference type="CDD" id="cd06223">
    <property type="entry name" value="PRTases_typeI"/>
    <property type="match status" value="1"/>
</dbReference>
<dbReference type="Pfam" id="PF00156">
    <property type="entry name" value="Pribosyltran"/>
    <property type="match status" value="1"/>
</dbReference>
<dbReference type="GO" id="GO:0005829">
    <property type="term" value="C:cytosol"/>
    <property type="evidence" value="ECO:0007669"/>
    <property type="project" value="TreeGrafter"/>
</dbReference>
<keyword evidence="5" id="KW-1185">Reference proteome</keyword>
<dbReference type="Gene3D" id="3.40.50.2020">
    <property type="match status" value="1"/>
</dbReference>
<name>A0A191ZFK0_9GAMM</name>
<dbReference type="GO" id="GO:0032263">
    <property type="term" value="P:GMP salvage"/>
    <property type="evidence" value="ECO:0007669"/>
    <property type="project" value="TreeGrafter"/>
</dbReference>
<organism evidence="4 5">
    <name type="scientific">Halothiobacillus diazotrophicus</name>
    <dbReference type="NCBI Taxonomy" id="1860122"/>
    <lineage>
        <taxon>Bacteria</taxon>
        <taxon>Pseudomonadati</taxon>
        <taxon>Pseudomonadota</taxon>
        <taxon>Gammaproteobacteria</taxon>
        <taxon>Chromatiales</taxon>
        <taxon>Halothiobacillaceae</taxon>
        <taxon>Halothiobacillus</taxon>
    </lineage>
</organism>
<dbReference type="InterPro" id="IPR000836">
    <property type="entry name" value="PRTase_dom"/>
</dbReference>
<dbReference type="GO" id="GO:0000287">
    <property type="term" value="F:magnesium ion binding"/>
    <property type="evidence" value="ECO:0007669"/>
    <property type="project" value="TreeGrafter"/>
</dbReference>
<feature type="domain" description="Phosphoribosyltransferase" evidence="3">
    <location>
        <begin position="34"/>
        <end position="171"/>
    </location>
</feature>
<sequence>MSNELEADRRTIERVTELNALLASCDVLVTEAEMQAIYDRMAQEITQSLSERLPIVLAVMNGGLIVSGQLLSRLRFPLEVSYLHATRYRGSTSGGALKWLAQPDMLLTGRDVLILDDILDEGHTLKAVRDWCEAAGARKVWIAVATDKLHDRKVPNMKADFVGLSVPDRYIFGEGMDYHGFFRNVAGIYALPESH</sequence>
<evidence type="ECO:0000259" key="3">
    <source>
        <dbReference type="Pfam" id="PF00156"/>
    </source>
</evidence>
<proteinExistence type="predicted"/>
<evidence type="ECO:0000313" key="5">
    <source>
        <dbReference type="Proteomes" id="UP000078596"/>
    </source>
</evidence>
<dbReference type="RefSeq" id="WP_066098868.1">
    <property type="nucleotide sequence ID" value="NZ_CP016027.1"/>
</dbReference>
<dbReference type="InterPro" id="IPR050408">
    <property type="entry name" value="HGPRT"/>
</dbReference>
<dbReference type="GO" id="GO:0006178">
    <property type="term" value="P:guanine salvage"/>
    <property type="evidence" value="ECO:0007669"/>
    <property type="project" value="TreeGrafter"/>
</dbReference>
<dbReference type="GO" id="GO:0032264">
    <property type="term" value="P:IMP salvage"/>
    <property type="evidence" value="ECO:0007669"/>
    <property type="project" value="TreeGrafter"/>
</dbReference>
<dbReference type="GO" id="GO:0004422">
    <property type="term" value="F:hypoxanthine phosphoribosyltransferase activity"/>
    <property type="evidence" value="ECO:0007669"/>
    <property type="project" value="TreeGrafter"/>
</dbReference>